<protein>
    <submittedName>
        <fullName evidence="7">Origin recognition complex subunit 5</fullName>
    </submittedName>
</protein>
<evidence type="ECO:0000256" key="2">
    <source>
        <dbReference type="ARBA" id="ARBA00022705"/>
    </source>
</evidence>
<name>A0A8B7P5M7_HYAAZ</name>
<proteinExistence type="predicted"/>
<evidence type="ECO:0000313" key="7">
    <source>
        <dbReference type="RefSeq" id="XP_018020396.1"/>
    </source>
</evidence>
<dbReference type="GO" id="GO:0006270">
    <property type="term" value="P:DNA replication initiation"/>
    <property type="evidence" value="ECO:0007669"/>
    <property type="project" value="TreeGrafter"/>
</dbReference>
<dbReference type="GeneID" id="108676770"/>
<dbReference type="InterPro" id="IPR020796">
    <property type="entry name" value="ORC5"/>
</dbReference>
<evidence type="ECO:0000313" key="6">
    <source>
        <dbReference type="Proteomes" id="UP000694843"/>
    </source>
</evidence>
<keyword evidence="6" id="KW-1185">Reference proteome</keyword>
<accession>A0A8B7P5M7</accession>
<feature type="domain" description="ORC5 lid" evidence="5">
    <location>
        <begin position="11"/>
        <end position="54"/>
    </location>
</feature>
<evidence type="ECO:0000256" key="1">
    <source>
        <dbReference type="ARBA" id="ARBA00004123"/>
    </source>
</evidence>
<dbReference type="Pfam" id="PF21639">
    <property type="entry name" value="ORC5_lid"/>
    <property type="match status" value="1"/>
</dbReference>
<gene>
    <name evidence="7" type="primary">LOC108676770</name>
</gene>
<dbReference type="PANTHER" id="PTHR12705:SF0">
    <property type="entry name" value="ORIGIN RECOGNITION COMPLEX SUBUNIT 5"/>
    <property type="match status" value="1"/>
</dbReference>
<feature type="domain" description="Origin recognition complex subunit 5 C-terminal" evidence="4">
    <location>
        <begin position="118"/>
        <end position="155"/>
    </location>
</feature>
<dbReference type="Proteomes" id="UP000694843">
    <property type="component" value="Unplaced"/>
</dbReference>
<dbReference type="RefSeq" id="XP_018020396.1">
    <property type="nucleotide sequence ID" value="XM_018164907.1"/>
</dbReference>
<dbReference type="GO" id="GO:0003688">
    <property type="term" value="F:DNA replication origin binding"/>
    <property type="evidence" value="ECO:0007669"/>
    <property type="project" value="TreeGrafter"/>
</dbReference>
<reference evidence="7" key="1">
    <citation type="submission" date="2025-08" db="UniProtKB">
        <authorList>
            <consortium name="RefSeq"/>
        </authorList>
    </citation>
    <scope>IDENTIFICATION</scope>
</reference>
<evidence type="ECO:0000256" key="3">
    <source>
        <dbReference type="ARBA" id="ARBA00023242"/>
    </source>
</evidence>
<evidence type="ECO:0000259" key="5">
    <source>
        <dbReference type="Pfam" id="PF21639"/>
    </source>
</evidence>
<keyword evidence="2" id="KW-0235">DNA replication</keyword>
<dbReference type="InterPro" id="IPR048866">
    <property type="entry name" value="ORC5_lid"/>
</dbReference>
<dbReference type="KEGG" id="hazt:108676770"/>
<dbReference type="AlphaFoldDB" id="A0A8B7P5M7"/>
<sequence>MAPEFPEEFHRTFVQLVLSVFLPATRSLTEMRHLLKVHWDAYVSPVVRGEVSATSQEHQHIRRLWRNIEPHLRRALNTLYVKEVNSAQYSEMQKLMEQSDNKLPTVNTISGGTAQVELPYYSKFLLLASYLASYNPARSDRRYFLKHHGKQKKTQAMIKDAVLFLSSRTVDFDIVRYLYDFA</sequence>
<dbReference type="OrthoDB" id="365981at2759"/>
<organism evidence="6 7">
    <name type="scientific">Hyalella azteca</name>
    <name type="common">Amphipod</name>
    <dbReference type="NCBI Taxonomy" id="294128"/>
    <lineage>
        <taxon>Eukaryota</taxon>
        <taxon>Metazoa</taxon>
        <taxon>Ecdysozoa</taxon>
        <taxon>Arthropoda</taxon>
        <taxon>Crustacea</taxon>
        <taxon>Multicrustacea</taxon>
        <taxon>Malacostraca</taxon>
        <taxon>Eumalacostraca</taxon>
        <taxon>Peracarida</taxon>
        <taxon>Amphipoda</taxon>
        <taxon>Senticaudata</taxon>
        <taxon>Talitrida</taxon>
        <taxon>Talitroidea</taxon>
        <taxon>Hyalellidae</taxon>
        <taxon>Hyalella</taxon>
    </lineage>
</organism>
<dbReference type="OMA" id="KHAGRTK"/>
<comment type="subcellular location">
    <subcellularLocation>
        <location evidence="1">Nucleus</location>
    </subcellularLocation>
</comment>
<evidence type="ECO:0000259" key="4">
    <source>
        <dbReference type="Pfam" id="PF14630"/>
    </source>
</evidence>
<dbReference type="PANTHER" id="PTHR12705">
    <property type="entry name" value="ORIGIN RECOGNITION COMPLEX SUBUNIT 5"/>
    <property type="match status" value="1"/>
</dbReference>
<dbReference type="InterPro" id="IPR047088">
    <property type="entry name" value="ORC5_C"/>
</dbReference>
<dbReference type="GO" id="GO:0005664">
    <property type="term" value="C:nuclear origin of replication recognition complex"/>
    <property type="evidence" value="ECO:0007669"/>
    <property type="project" value="TreeGrafter"/>
</dbReference>
<dbReference type="CTD" id="5001"/>
<keyword evidence="3" id="KW-0539">Nucleus</keyword>
<dbReference type="Pfam" id="PF14630">
    <property type="entry name" value="ORC5_C"/>
    <property type="match status" value="1"/>
</dbReference>